<evidence type="ECO:0000313" key="1">
    <source>
        <dbReference type="EMBL" id="KFB71559.1"/>
    </source>
</evidence>
<accession>A0A080M341</accession>
<reference evidence="1 2" key="1">
    <citation type="submission" date="2014-02" db="EMBL/GenBank/DDBJ databases">
        <title>Expanding our view of genomic diversity in Candidatus Accumulibacter clades.</title>
        <authorList>
            <person name="Skennerton C.T."/>
            <person name="Barr J.J."/>
            <person name="Slater F.R."/>
            <person name="Bond P.L."/>
            <person name="Tyson G.W."/>
        </authorList>
    </citation>
    <scope>NUCLEOTIDE SEQUENCE [LARGE SCALE GENOMIC DNA]</scope>
    <source>
        <strain evidence="2">BA-91</strain>
    </source>
</reference>
<organism evidence="1 2">
    <name type="scientific">Candidatus Accumulibacter phosphatis</name>
    <dbReference type="NCBI Taxonomy" id="327160"/>
    <lineage>
        <taxon>Bacteria</taxon>
        <taxon>Pseudomonadati</taxon>
        <taxon>Pseudomonadota</taxon>
        <taxon>Betaproteobacteria</taxon>
        <taxon>Candidatus Accumulibacter</taxon>
    </lineage>
</organism>
<dbReference type="EMBL" id="JDVG02000526">
    <property type="protein sequence ID" value="KFB71559.1"/>
    <property type="molecule type" value="Genomic_DNA"/>
</dbReference>
<name>A0A080M341_9PROT</name>
<dbReference type="Proteomes" id="UP000020077">
    <property type="component" value="Unassembled WGS sequence"/>
</dbReference>
<evidence type="ECO:0000313" key="2">
    <source>
        <dbReference type="Proteomes" id="UP000020077"/>
    </source>
</evidence>
<protein>
    <submittedName>
        <fullName evidence="1">Uncharacterized protein</fullName>
    </submittedName>
</protein>
<gene>
    <name evidence="1" type="ORF">AW09_003294</name>
</gene>
<comment type="caution">
    <text evidence="1">The sequence shown here is derived from an EMBL/GenBank/DDBJ whole genome shotgun (WGS) entry which is preliminary data.</text>
</comment>
<sequence>MDGRRRQARHSFLEDEAANCAGVILGPDDEHVSNRRVGDPGLVARDPVAAVHRTRPGLHAARVGAVVGLGQSEAADRFAACQPGKVLLLLLLGPEGMDRQHHQRRLHAHHRAKTRIDTLDLARDEAVAHIVEPGTAVLGRNRRAKQSHLAHFQINRRIGLFEAKGFENARQQSTLAVVARCVAQQAFFFAQLRFEQQGVLPAEFHFRCICHGLSFCRSLRPGLRHAQSC</sequence>
<dbReference type="AlphaFoldDB" id="A0A080M341"/>
<proteinExistence type="predicted"/>